<keyword evidence="2" id="KW-0378">Hydrolase</keyword>
<dbReference type="EMBL" id="JFKE01000001">
    <property type="protein sequence ID" value="KAJ57121.1"/>
    <property type="molecule type" value="Genomic_DNA"/>
</dbReference>
<dbReference type="SMART" id="SM00471">
    <property type="entry name" value="HDc"/>
    <property type="match status" value="1"/>
</dbReference>
<evidence type="ECO:0000313" key="2">
    <source>
        <dbReference type="EMBL" id="KAJ57121.1"/>
    </source>
</evidence>
<dbReference type="OrthoDB" id="9797344at2"/>
<dbReference type="PANTHER" id="PTHR33594:SF1">
    <property type="entry name" value="HD_PDEASE DOMAIN-CONTAINING PROTEIN"/>
    <property type="match status" value="1"/>
</dbReference>
<proteinExistence type="predicted"/>
<protein>
    <submittedName>
        <fullName evidence="2">Hydrolase</fullName>
    </submittedName>
</protein>
<dbReference type="PANTHER" id="PTHR33594">
    <property type="entry name" value="SUPERFAMILY HYDROLASE, PUTATIVE (AFU_ORTHOLOGUE AFUA_1G03035)-RELATED"/>
    <property type="match status" value="1"/>
</dbReference>
<comment type="caution">
    <text evidence="2">The sequence shown here is derived from an EMBL/GenBank/DDBJ whole genome shotgun (WGS) entry which is preliminary data.</text>
</comment>
<evidence type="ECO:0000313" key="3">
    <source>
        <dbReference type="Proteomes" id="UP000026249"/>
    </source>
</evidence>
<dbReference type="Proteomes" id="UP000026249">
    <property type="component" value="Unassembled WGS sequence"/>
</dbReference>
<dbReference type="SUPFAM" id="SSF109604">
    <property type="entry name" value="HD-domain/PDEase-like"/>
    <property type="match status" value="1"/>
</dbReference>
<evidence type="ECO:0000259" key="1">
    <source>
        <dbReference type="SMART" id="SM00471"/>
    </source>
</evidence>
<dbReference type="STRING" id="1454373.ACMU_01115"/>
<dbReference type="Pfam" id="PF01966">
    <property type="entry name" value="HD"/>
    <property type="match status" value="1"/>
</dbReference>
<feature type="domain" description="HD/PDEase" evidence="1">
    <location>
        <begin position="19"/>
        <end position="137"/>
    </location>
</feature>
<dbReference type="AlphaFoldDB" id="A0A037ZKZ5"/>
<accession>A0A037ZKZ5</accession>
<dbReference type="Gene3D" id="1.10.3210.50">
    <property type="match status" value="1"/>
</dbReference>
<dbReference type="CDD" id="cd00077">
    <property type="entry name" value="HDc"/>
    <property type="match status" value="1"/>
</dbReference>
<organism evidence="2 3">
    <name type="scientific">Actibacterium mucosum KCTC 23349</name>
    <dbReference type="NCBI Taxonomy" id="1454373"/>
    <lineage>
        <taxon>Bacteria</taxon>
        <taxon>Pseudomonadati</taxon>
        <taxon>Pseudomonadota</taxon>
        <taxon>Alphaproteobacteria</taxon>
        <taxon>Rhodobacterales</taxon>
        <taxon>Roseobacteraceae</taxon>
        <taxon>Actibacterium</taxon>
    </lineage>
</organism>
<dbReference type="GO" id="GO:0016787">
    <property type="term" value="F:hydrolase activity"/>
    <property type="evidence" value="ECO:0007669"/>
    <property type="project" value="UniProtKB-KW"/>
</dbReference>
<dbReference type="InterPro" id="IPR003607">
    <property type="entry name" value="HD/PDEase_dom"/>
</dbReference>
<keyword evidence="3" id="KW-1185">Reference proteome</keyword>
<dbReference type="InterPro" id="IPR006674">
    <property type="entry name" value="HD_domain"/>
</dbReference>
<gene>
    <name evidence="2" type="ORF">ACMU_01115</name>
</gene>
<dbReference type="RefSeq" id="WP_035255353.1">
    <property type="nucleotide sequence ID" value="NZ_JFKE01000001.1"/>
</dbReference>
<reference evidence="2 3" key="1">
    <citation type="submission" date="2014-03" db="EMBL/GenBank/DDBJ databases">
        <title>Draft Genome Sequence of Actibacterium mucosum KCTC 23349, a Marine Alphaproteobacterium with Complex Ionic Requirements Isolated from Mediterranean Seawater at Malvarrosa Beach, Valencia, Spain.</title>
        <authorList>
            <person name="Arahal D.R."/>
            <person name="Shao Z."/>
            <person name="Lai Q."/>
            <person name="Pujalte M.J."/>
        </authorList>
    </citation>
    <scope>NUCLEOTIDE SEQUENCE [LARGE SCALE GENOMIC DNA]</scope>
    <source>
        <strain evidence="2 3">KCTC 23349</strain>
    </source>
</reference>
<name>A0A037ZKZ5_9RHOB</name>
<sequence length="218" mass="23339">MEALRAALRANVTAEMAVDPGHDLAHLDRVWVTVQAIAKAEGRGDIRVLLAAAYLHDLVNVPKNSPDRANASRMSAAAAAPVLAGLGFADAEIAKAQHAIAAHSYSAALPVESIEAAILRDADRLDAIGAIGIARAFRVSAGLGQAIYDPGDPFAEGRELDDGPFAIDHWRIKLLGLRDGMLTDAGRAMAETRLSFMQDYLRQLARELGRDLPENWLT</sequence>